<protein>
    <recommendedName>
        <fullName evidence="4">DUF946 domain-containing protein</fullName>
    </recommendedName>
</protein>
<reference evidence="2 3" key="1">
    <citation type="submission" date="2018-04" db="EMBL/GenBank/DDBJ databases">
        <authorList>
            <person name="Vogel A."/>
        </authorList>
    </citation>
    <scope>NUCLEOTIDE SEQUENCE [LARGE SCALE GENOMIC DNA]</scope>
</reference>
<evidence type="ECO:0008006" key="4">
    <source>
        <dbReference type="Google" id="ProtNLM"/>
    </source>
</evidence>
<name>A0A484NN38_9ASTE</name>
<dbReference type="Pfam" id="PF06101">
    <property type="entry name" value="Vps62"/>
    <property type="match status" value="1"/>
</dbReference>
<dbReference type="PANTHER" id="PTHR48152:SF3">
    <property type="entry name" value="DUF946 FAMILY PROTEIN (DUF946)"/>
    <property type="match status" value="1"/>
</dbReference>
<keyword evidence="3" id="KW-1185">Reference proteome</keyword>
<gene>
    <name evidence="2" type="ORF">CCAM_LOCUS44178</name>
</gene>
<dbReference type="Proteomes" id="UP000595140">
    <property type="component" value="Unassembled WGS sequence"/>
</dbReference>
<dbReference type="PANTHER" id="PTHR48152">
    <property type="entry name" value="F1C9.34 PROTEIN"/>
    <property type="match status" value="1"/>
</dbReference>
<evidence type="ECO:0000256" key="1">
    <source>
        <dbReference type="SAM" id="MobiDB-lite"/>
    </source>
</evidence>
<organism evidence="2 3">
    <name type="scientific">Cuscuta campestris</name>
    <dbReference type="NCBI Taxonomy" id="132261"/>
    <lineage>
        <taxon>Eukaryota</taxon>
        <taxon>Viridiplantae</taxon>
        <taxon>Streptophyta</taxon>
        <taxon>Embryophyta</taxon>
        <taxon>Tracheophyta</taxon>
        <taxon>Spermatophyta</taxon>
        <taxon>Magnoliopsida</taxon>
        <taxon>eudicotyledons</taxon>
        <taxon>Gunneridae</taxon>
        <taxon>Pentapetalae</taxon>
        <taxon>asterids</taxon>
        <taxon>lamiids</taxon>
        <taxon>Solanales</taxon>
        <taxon>Convolvulaceae</taxon>
        <taxon>Cuscuteae</taxon>
        <taxon>Cuscuta</taxon>
        <taxon>Cuscuta subgen. Grammica</taxon>
        <taxon>Cuscuta sect. Cleistogrammica</taxon>
    </lineage>
</organism>
<feature type="region of interest" description="Disordered" evidence="1">
    <location>
        <begin position="567"/>
        <end position="589"/>
    </location>
</feature>
<evidence type="ECO:0000313" key="3">
    <source>
        <dbReference type="Proteomes" id="UP000595140"/>
    </source>
</evidence>
<dbReference type="EMBL" id="OOIL02006805">
    <property type="protein sequence ID" value="VFR02403.1"/>
    <property type="molecule type" value="Genomic_DNA"/>
</dbReference>
<evidence type="ECO:0000313" key="2">
    <source>
        <dbReference type="EMBL" id="VFR02403.1"/>
    </source>
</evidence>
<feature type="compositionally biased region" description="Basic and acidic residues" evidence="1">
    <location>
        <begin position="577"/>
        <end position="589"/>
    </location>
</feature>
<accession>A0A484NN38</accession>
<dbReference type="AlphaFoldDB" id="A0A484NN38"/>
<proteinExistence type="predicted"/>
<dbReference type="OrthoDB" id="188042at2759"/>
<dbReference type="InterPro" id="IPR009291">
    <property type="entry name" value="Vps62"/>
</dbReference>
<sequence length="589" mass="63685">MVFASCCLITTLSFQSTARHRSYNNNCLQDYSSMGNCFNISSSSATSVSHSFSNKNIAMSLPVDNAFRLPSPPLPAWPPGGGFASGVIDLGGLLVSQVSSFTKVWATTQGGPGDTGFTFFEPSSVPDGFYVLGSYAQPNNVPLFGRVLVGKDVSGGALRTPTDYTLVWHVEGSPQSPFPCYVWLPVCTQGYEPVGYLVTTTPEKPSADGIRCVRSELTDVSEANVWIWGGDGVNIYTSRPQVRGMEAHGMATGSFVLHSNSSSSSTPACLRNTNKNFSSTMPNMAQIRALMGSYSPTFHFHPDEEFFPSSVGWFFENGALLYAKGNESSPVRVDPNGENLPRGGSNDGAYWLDLPTSNAEDVKKGNLPNATAYLHVKPAHGGASTDIAVWVFYPFNGAAAAKVEFLTVKLGKIGEHVGDWEHVTLRISNFDGALTDVYFSQHSGGVWASAAQVEFQDGTNKPTVYSSKHGHAAYPKPGENMQGSGDVGIRNDTARGGSFIDTGSDFSVVAAEYLGGVEEPPWLDYAREWGPKLSYEIEREMKKLERFLPGKMKSELEKIAREIPSEVLGEEGPVGPKWKDNWSGDERSS</sequence>